<comment type="subcellular location">
    <subcellularLocation>
        <location evidence="9">Virion</location>
    </subcellularLocation>
    <subcellularLocation>
        <location evidence="9">Host cytoplasm</location>
    </subcellularLocation>
</comment>
<evidence type="ECO:0000256" key="6">
    <source>
        <dbReference type="ARBA" id="ARBA00023086"/>
    </source>
</evidence>
<evidence type="ECO:0000256" key="9">
    <source>
        <dbReference type="RuleBase" id="RU369108"/>
    </source>
</evidence>
<keyword evidence="6 9" id="KW-0543">Viral nucleoprotein</keyword>
<evidence type="ECO:0000256" key="2">
    <source>
        <dbReference type="ARBA" id="ARBA00022497"/>
    </source>
</evidence>
<dbReference type="Pfam" id="PF03216">
    <property type="entry name" value="Rhabdo_ncap_2"/>
    <property type="match status" value="1"/>
</dbReference>
<protein>
    <recommendedName>
        <fullName evidence="1 9">Nucleoprotein</fullName>
        <shortName evidence="9">NP</shortName>
        <shortName evidence="9">Protein N</shortName>
    </recommendedName>
    <alternativeName>
        <fullName evidence="8 9">Nucleocapsid protein</fullName>
    </alternativeName>
</protein>
<keyword evidence="3 9" id="KW-0167">Capsid protein</keyword>
<dbReference type="InterPro" id="IPR004902">
    <property type="entry name" value="Rhabdo_ncap_2"/>
</dbReference>
<comment type="function">
    <text evidence="9">Encapsidates the genome, protecting it from nucleases. The encapsidated genomic RNA is termed the nucleocapsid (NC) and serves as template for viral transcription and replication.</text>
</comment>
<keyword evidence="4 9" id="KW-0946">Virion</keyword>
<sequence length="426" mass="48339">MDVSEAELAERIKNFRSGANNVPEPTVEESLAPVGMQMQLHRDPLDEQINRYLSDVRDIEGVLPEYANLPRVSSELKQVETDFLDNKFLTNPAIVLERMTDAAVVDLGRTVIPMMASGFSARGVASLFVLAYHLREPTSGDYLFKEEDTPLNEKDITYMELSNTLPYAKRTYEAMPIGPDISRDAKGYAYLAASTLRMFTKSDGNYIKAYSHILTGYQRFHNYGITITPPQPTEEGLSSLSYFFSNDEKFKATLYRILYMGGAIEASKGMRKFLYEMHLAHTGMHVVTIFTRLIDILDCDPGLILTLVRSQQYSRQISALVSMLKLIEKDDDEHKRRMWRYGRIFDEAFMSPLQTKSCPQFVYILASALKSESSKGNQDILKIAQLADLDPDKKKKLYAIGLMIVKTIQKHMLKDGASSVYRILHS</sequence>
<evidence type="ECO:0000256" key="4">
    <source>
        <dbReference type="ARBA" id="ARBA00022844"/>
    </source>
</evidence>
<dbReference type="GO" id="GO:0030430">
    <property type="term" value="C:host cell cytoplasm"/>
    <property type="evidence" value="ECO:0007669"/>
    <property type="project" value="UniProtKB-SubCell"/>
</dbReference>
<keyword evidence="5 9" id="KW-0694">RNA-binding</keyword>
<evidence type="ECO:0000256" key="5">
    <source>
        <dbReference type="ARBA" id="ARBA00022884"/>
    </source>
</evidence>
<evidence type="ECO:0000256" key="1">
    <source>
        <dbReference type="ARBA" id="ARBA00014389"/>
    </source>
</evidence>
<proteinExistence type="inferred from homology"/>
<evidence type="ECO:0000256" key="7">
    <source>
        <dbReference type="ARBA" id="ARBA00023274"/>
    </source>
</evidence>
<dbReference type="GO" id="GO:0019029">
    <property type="term" value="C:helical viral capsid"/>
    <property type="evidence" value="ECO:0007669"/>
    <property type="project" value="UniProtKB-UniRule"/>
</dbReference>
<accession>A0A9N7AB37</accession>
<name>A0A9N7AB37_9RHAB</name>
<evidence type="ECO:0000256" key="3">
    <source>
        <dbReference type="ARBA" id="ARBA00022561"/>
    </source>
</evidence>
<reference evidence="10" key="1">
    <citation type="journal article" date="2022" name="bioRxiv">
        <title>Unlocking the hidden genetic diversity of varicosaviruses, the neglected plant rhabdoviruses.</title>
        <authorList>
            <person name="Bejerman N."/>
            <person name="Dietzgen R.G."/>
            <person name="Debat H."/>
        </authorList>
    </citation>
    <scope>NUCLEOTIDE SEQUENCE</scope>
</reference>
<comment type="similarity">
    <text evidence="9">Belongs to the nucleorhabdovirus nucleocapsid protein family.</text>
</comment>
<evidence type="ECO:0000313" key="10">
    <source>
        <dbReference type="EMBL" id="DAZ90691.1"/>
    </source>
</evidence>
<dbReference type="EMBL" id="BK061760">
    <property type="protein sequence ID" value="DAZ90691.1"/>
    <property type="molecule type" value="Viral_cRNA"/>
</dbReference>
<evidence type="ECO:0000256" key="8">
    <source>
        <dbReference type="ARBA" id="ARBA00033344"/>
    </source>
</evidence>
<comment type="subunit">
    <text evidence="9">Homomultimerizes to form the nucleocapsid. Binds to viral genomic RNA.</text>
</comment>
<dbReference type="GO" id="GO:0019013">
    <property type="term" value="C:viral nucleocapsid"/>
    <property type="evidence" value="ECO:0007669"/>
    <property type="project" value="UniProtKB-UniRule"/>
</dbReference>
<dbReference type="GO" id="GO:1990904">
    <property type="term" value="C:ribonucleoprotein complex"/>
    <property type="evidence" value="ECO:0007669"/>
    <property type="project" value="UniProtKB-UniRule"/>
</dbReference>
<dbReference type="GO" id="GO:0003723">
    <property type="term" value="F:RNA binding"/>
    <property type="evidence" value="ECO:0007669"/>
    <property type="project" value="UniProtKB-UniRule"/>
</dbReference>
<keyword evidence="2 9" id="KW-1139">Helical capsid protein</keyword>
<keyword evidence="7 9" id="KW-0687">Ribonucleoprotein</keyword>
<keyword evidence="9" id="KW-1035">Host cytoplasm</keyword>
<organism evidence="10">
    <name type="scientific">Chamaemelum virus 1</name>
    <dbReference type="NCBI Taxonomy" id="2977963"/>
    <lineage>
        <taxon>Viruses</taxon>
        <taxon>Riboviria</taxon>
        <taxon>Orthornavirae</taxon>
        <taxon>Negarnaviricota</taxon>
        <taxon>Haploviricotina</taxon>
        <taxon>Monjiviricetes</taxon>
        <taxon>Mononegavirales</taxon>
        <taxon>Rhabdoviridae</taxon>
    </lineage>
</organism>